<dbReference type="EMBL" id="CP139487">
    <property type="protein sequence ID" value="WPU64051.1"/>
    <property type="molecule type" value="Genomic_DNA"/>
</dbReference>
<proteinExistence type="predicted"/>
<evidence type="ECO:0000313" key="1">
    <source>
        <dbReference type="EMBL" id="WPU64051.1"/>
    </source>
</evidence>
<accession>A0AAX4HLH4</accession>
<keyword evidence="2" id="KW-1185">Reference proteome</keyword>
<dbReference type="Proteomes" id="UP001324634">
    <property type="component" value="Chromosome"/>
</dbReference>
<dbReference type="RefSeq" id="WP_321392037.1">
    <property type="nucleotide sequence ID" value="NZ_CP139487.1"/>
</dbReference>
<evidence type="ECO:0000313" key="2">
    <source>
        <dbReference type="Proteomes" id="UP001324634"/>
    </source>
</evidence>
<sequence length="58" mass="6588">MKTKENVPTQIVNLDKLNAKTKPKSLRPMRSMIAVRSLKPKTAVATMVMKSEEMSERN</sequence>
<name>A0AAX4HLH4_9BACT</name>
<gene>
    <name evidence="1" type="ORF">SOO65_15245</name>
</gene>
<dbReference type="KEGG" id="psti:SOO65_15245"/>
<reference evidence="1 2" key="1">
    <citation type="submission" date="2023-11" db="EMBL/GenBank/DDBJ databases">
        <title>Peredibacter starrii A3.12.</title>
        <authorList>
            <person name="Mitchell R.J."/>
        </authorList>
    </citation>
    <scope>NUCLEOTIDE SEQUENCE [LARGE SCALE GENOMIC DNA]</scope>
    <source>
        <strain evidence="1 2">A3.12</strain>
    </source>
</reference>
<organism evidence="1 2">
    <name type="scientific">Peredibacter starrii</name>
    <dbReference type="NCBI Taxonomy" id="28202"/>
    <lineage>
        <taxon>Bacteria</taxon>
        <taxon>Pseudomonadati</taxon>
        <taxon>Bdellovibrionota</taxon>
        <taxon>Bacteriovoracia</taxon>
        <taxon>Bacteriovoracales</taxon>
        <taxon>Bacteriovoracaceae</taxon>
        <taxon>Peredibacter</taxon>
    </lineage>
</organism>
<dbReference type="AlphaFoldDB" id="A0AAX4HLH4"/>
<protein>
    <submittedName>
        <fullName evidence="1">Uncharacterized protein</fullName>
    </submittedName>
</protein>